<proteinExistence type="predicted"/>
<name>A0A0A8ZM77_ARUDO</name>
<evidence type="ECO:0000256" key="1">
    <source>
        <dbReference type="SAM" id="MobiDB-lite"/>
    </source>
</evidence>
<organism evidence="2">
    <name type="scientific">Arundo donax</name>
    <name type="common">Giant reed</name>
    <name type="synonym">Donax arundinaceus</name>
    <dbReference type="NCBI Taxonomy" id="35708"/>
    <lineage>
        <taxon>Eukaryota</taxon>
        <taxon>Viridiplantae</taxon>
        <taxon>Streptophyta</taxon>
        <taxon>Embryophyta</taxon>
        <taxon>Tracheophyta</taxon>
        <taxon>Spermatophyta</taxon>
        <taxon>Magnoliopsida</taxon>
        <taxon>Liliopsida</taxon>
        <taxon>Poales</taxon>
        <taxon>Poaceae</taxon>
        <taxon>PACMAD clade</taxon>
        <taxon>Arundinoideae</taxon>
        <taxon>Arundineae</taxon>
        <taxon>Arundo</taxon>
    </lineage>
</organism>
<feature type="compositionally biased region" description="Low complexity" evidence="1">
    <location>
        <begin position="1"/>
        <end position="12"/>
    </location>
</feature>
<feature type="region of interest" description="Disordered" evidence="1">
    <location>
        <begin position="1"/>
        <end position="20"/>
    </location>
</feature>
<reference evidence="2" key="1">
    <citation type="submission" date="2014-09" db="EMBL/GenBank/DDBJ databases">
        <authorList>
            <person name="Magalhaes I.L.F."/>
            <person name="Oliveira U."/>
            <person name="Santos F.R."/>
            <person name="Vidigal T.H.D.A."/>
            <person name="Brescovit A.D."/>
            <person name="Santos A.J."/>
        </authorList>
    </citation>
    <scope>NUCLEOTIDE SEQUENCE</scope>
    <source>
        <tissue evidence="2">Shoot tissue taken approximately 20 cm above the soil surface</tissue>
    </source>
</reference>
<protein>
    <submittedName>
        <fullName evidence="2">Uncharacterized protein</fullName>
    </submittedName>
</protein>
<accession>A0A0A8ZM77</accession>
<dbReference type="EMBL" id="GBRH01257396">
    <property type="protein sequence ID" value="JAD40499.1"/>
    <property type="molecule type" value="Transcribed_RNA"/>
</dbReference>
<evidence type="ECO:0000313" key="2">
    <source>
        <dbReference type="EMBL" id="JAD40499.1"/>
    </source>
</evidence>
<dbReference type="AlphaFoldDB" id="A0A0A8ZM77"/>
<sequence>MTKSSMSRSSISLLPRAWLS</sequence>
<reference evidence="2" key="2">
    <citation type="journal article" date="2015" name="Data Brief">
        <title>Shoot transcriptome of the giant reed, Arundo donax.</title>
        <authorList>
            <person name="Barrero R.A."/>
            <person name="Guerrero F.D."/>
            <person name="Moolhuijzen P."/>
            <person name="Goolsby J.A."/>
            <person name="Tidwell J."/>
            <person name="Bellgard S.E."/>
            <person name="Bellgard M.I."/>
        </authorList>
    </citation>
    <scope>NUCLEOTIDE SEQUENCE</scope>
    <source>
        <tissue evidence="2">Shoot tissue taken approximately 20 cm above the soil surface</tissue>
    </source>
</reference>